<comment type="caution">
    <text evidence="4">The sequence shown here is derived from an EMBL/GenBank/DDBJ whole genome shotgun (WGS) entry which is preliminary data.</text>
</comment>
<name>A0ABS8GDH4_9MICC</name>
<protein>
    <submittedName>
        <fullName evidence="4">Phospholipase</fullName>
    </submittedName>
</protein>
<feature type="domain" description="Phospholipase/carboxylesterase/thioesterase" evidence="3">
    <location>
        <begin position="28"/>
        <end position="211"/>
    </location>
</feature>
<dbReference type="InterPro" id="IPR050565">
    <property type="entry name" value="LYPA1-2/EST-like"/>
</dbReference>
<dbReference type="PANTHER" id="PTHR10655:SF17">
    <property type="entry name" value="LYSOPHOSPHOLIPASE-LIKE PROTEIN 1"/>
    <property type="match status" value="1"/>
</dbReference>
<dbReference type="PANTHER" id="PTHR10655">
    <property type="entry name" value="LYSOPHOSPHOLIPASE-RELATED"/>
    <property type="match status" value="1"/>
</dbReference>
<evidence type="ECO:0000256" key="1">
    <source>
        <dbReference type="ARBA" id="ARBA00006499"/>
    </source>
</evidence>
<keyword evidence="5" id="KW-1185">Reference proteome</keyword>
<dbReference type="SUPFAM" id="SSF53474">
    <property type="entry name" value="alpha/beta-Hydrolases"/>
    <property type="match status" value="1"/>
</dbReference>
<gene>
    <name evidence="4" type="ORF">LJ752_01080</name>
</gene>
<dbReference type="Pfam" id="PF02230">
    <property type="entry name" value="Abhydrolase_2"/>
    <property type="match status" value="1"/>
</dbReference>
<dbReference type="Proteomes" id="UP001139168">
    <property type="component" value="Unassembled WGS sequence"/>
</dbReference>
<evidence type="ECO:0000259" key="3">
    <source>
        <dbReference type="Pfam" id="PF02230"/>
    </source>
</evidence>
<dbReference type="InterPro" id="IPR003140">
    <property type="entry name" value="PLipase/COase/thioEstase"/>
</dbReference>
<reference evidence="4" key="1">
    <citation type="submission" date="2021-10" db="EMBL/GenBank/DDBJ databases">
        <title>Novel species in genus Arthrobacter.</title>
        <authorList>
            <person name="Liu Y."/>
        </authorList>
    </citation>
    <scope>NUCLEOTIDE SEQUENCE</scope>
    <source>
        <strain evidence="4">Zg-Y786</strain>
    </source>
</reference>
<comment type="similarity">
    <text evidence="1">Belongs to the AB hydrolase superfamily. AB hydrolase 2 family.</text>
</comment>
<dbReference type="Gene3D" id="3.40.50.1820">
    <property type="entry name" value="alpha/beta hydrolase"/>
    <property type="match status" value="1"/>
</dbReference>
<evidence type="ECO:0000256" key="2">
    <source>
        <dbReference type="ARBA" id="ARBA00022801"/>
    </source>
</evidence>
<sequence>MQTNQHLSQSPVSYGAPVEQAGLVVYGVHGRGQAPEFMMEVADRVDLPDVAWLLPAAHDQSWYPQSFLAALNENQPALDDALETVRTHLDGVLDRRHRPPVAVFGFSQGACLLSEYLLRDQPNLAGAVLHTGGYLGPSERDWAVSDRLTMADLTVRMFTARNDSWVPLHRVEATGVAFRSLGATVELTVYDDPDHHVNDDSVDALRRYLRQVTGSSPGHKATGHQSAGH</sequence>
<proteinExistence type="inferred from homology"/>
<organism evidence="4 5">
    <name type="scientific">Arthrobacter gengyunqii</name>
    <dbReference type="NCBI Taxonomy" id="2886940"/>
    <lineage>
        <taxon>Bacteria</taxon>
        <taxon>Bacillati</taxon>
        <taxon>Actinomycetota</taxon>
        <taxon>Actinomycetes</taxon>
        <taxon>Micrococcales</taxon>
        <taxon>Micrococcaceae</taxon>
        <taxon>Arthrobacter</taxon>
    </lineage>
</organism>
<evidence type="ECO:0000313" key="4">
    <source>
        <dbReference type="EMBL" id="MCC3264645.1"/>
    </source>
</evidence>
<keyword evidence="2" id="KW-0378">Hydrolase</keyword>
<dbReference type="RefSeq" id="WP_227889495.1">
    <property type="nucleotide sequence ID" value="NZ_JAJFZQ010000001.1"/>
</dbReference>
<accession>A0ABS8GDH4</accession>
<dbReference type="EMBL" id="JAJFZQ010000001">
    <property type="protein sequence ID" value="MCC3264645.1"/>
    <property type="molecule type" value="Genomic_DNA"/>
</dbReference>
<dbReference type="InterPro" id="IPR029058">
    <property type="entry name" value="AB_hydrolase_fold"/>
</dbReference>
<evidence type="ECO:0000313" key="5">
    <source>
        <dbReference type="Proteomes" id="UP001139168"/>
    </source>
</evidence>